<dbReference type="Proteomes" id="UP001652740">
    <property type="component" value="Unplaced"/>
</dbReference>
<reference evidence="2" key="1">
    <citation type="submission" date="2025-08" db="UniProtKB">
        <authorList>
            <consortium name="RefSeq"/>
        </authorList>
    </citation>
    <scope>IDENTIFICATION</scope>
    <source>
        <tissue evidence="2">Whole larvae</tissue>
    </source>
</reference>
<gene>
    <name evidence="2" type="primary">LOC113515273</name>
</gene>
<accession>A0ABM3N0I4</accession>
<dbReference type="RefSeq" id="XP_052757108.1">
    <property type="nucleotide sequence ID" value="XM_052901148.1"/>
</dbReference>
<organism evidence="1 2">
    <name type="scientific">Galleria mellonella</name>
    <name type="common">Greater wax moth</name>
    <dbReference type="NCBI Taxonomy" id="7137"/>
    <lineage>
        <taxon>Eukaryota</taxon>
        <taxon>Metazoa</taxon>
        <taxon>Ecdysozoa</taxon>
        <taxon>Arthropoda</taxon>
        <taxon>Hexapoda</taxon>
        <taxon>Insecta</taxon>
        <taxon>Pterygota</taxon>
        <taxon>Neoptera</taxon>
        <taxon>Endopterygota</taxon>
        <taxon>Lepidoptera</taxon>
        <taxon>Glossata</taxon>
        <taxon>Ditrysia</taxon>
        <taxon>Pyraloidea</taxon>
        <taxon>Pyralidae</taxon>
        <taxon>Galleriinae</taxon>
        <taxon>Galleria</taxon>
    </lineage>
</organism>
<keyword evidence="1" id="KW-1185">Reference proteome</keyword>
<evidence type="ECO:0000313" key="2">
    <source>
        <dbReference type="RefSeq" id="XP_052757108.1"/>
    </source>
</evidence>
<evidence type="ECO:0000313" key="1">
    <source>
        <dbReference type="Proteomes" id="UP001652740"/>
    </source>
</evidence>
<protein>
    <submittedName>
        <fullName evidence="2">Uncharacterized protein LOC113515273 isoform X3</fullName>
    </submittedName>
</protein>
<proteinExistence type="predicted"/>
<sequence length="190" mass="21656">MCLRFTDVELSSANYTKMFSGTVLREQSVNQLDMYVTVVKEEDFDLPSNIAVDSVKNGKAHTDQRQAVLQSDELQYETENNKQIVSIQQKDNQKDSVNVGIVKREYDDITDVNDTLHDEQNDSHERLYEHHIIKEELTIGPTVIQQGRVFDTAYRLVHSENHETQSSQTDALLQSMRQEAAAHASVINSS</sequence>
<name>A0ABM3N0I4_GALME</name>
<dbReference type="GeneID" id="113515273"/>